<dbReference type="PANTHER" id="PTHR11731">
    <property type="entry name" value="PROTEASE FAMILY S9B,C DIPEPTIDYL-PEPTIDASE IV-RELATED"/>
    <property type="match status" value="1"/>
</dbReference>
<evidence type="ECO:0000313" key="7">
    <source>
        <dbReference type="EMBL" id="CUS10771.1"/>
    </source>
</evidence>
<sequence>PDNLLIAGVAWVTEKHERVILRTRNRVQDTEKVVLIDVQSGNTQVVRERDDKDGWLENYFAISYIPGLSTPSYVDISDHSGWPHIYLYPVSGGEPIALTSGNWEVTAIYSIDVKRGLVYYQSTERDSKERHIFTVSLDGKTKRPLVDISKEGYYDASLSPEGGYYALSYSGP</sequence>
<accession>A0A292PVF2</accession>
<dbReference type="EMBL" id="LN891039">
    <property type="protein sequence ID" value="CUS10771.1"/>
    <property type="molecule type" value="Genomic_DNA"/>
</dbReference>
<dbReference type="Proteomes" id="UP001412239">
    <property type="component" value="Unassembled WGS sequence"/>
</dbReference>
<dbReference type="SUPFAM" id="SSF82171">
    <property type="entry name" value="DPP6 N-terminal domain-like"/>
    <property type="match status" value="1"/>
</dbReference>
<comment type="subcellular location">
    <subcellularLocation>
        <location evidence="1">Secreted</location>
    </subcellularLocation>
</comment>
<evidence type="ECO:0000313" key="8">
    <source>
        <dbReference type="Proteomes" id="UP001412239"/>
    </source>
</evidence>
<evidence type="ECO:0000256" key="1">
    <source>
        <dbReference type="ARBA" id="ARBA00004613"/>
    </source>
</evidence>
<name>A0A292PVF2_9PEZI</name>
<dbReference type="AlphaFoldDB" id="A0A292PVF2"/>
<evidence type="ECO:0000259" key="6">
    <source>
        <dbReference type="Pfam" id="PF00930"/>
    </source>
</evidence>
<keyword evidence="3" id="KW-0645">Protease</keyword>
<dbReference type="Gene3D" id="2.140.10.30">
    <property type="entry name" value="Dipeptidylpeptidase IV, N-terminal domain"/>
    <property type="match status" value="1"/>
</dbReference>
<feature type="non-terminal residue" evidence="7">
    <location>
        <position position="1"/>
    </location>
</feature>
<dbReference type="GO" id="GO:0006508">
    <property type="term" value="P:proteolysis"/>
    <property type="evidence" value="ECO:0007669"/>
    <property type="project" value="UniProtKB-KW"/>
</dbReference>
<feature type="non-terminal residue" evidence="7">
    <location>
        <position position="172"/>
    </location>
</feature>
<keyword evidence="5" id="KW-0378">Hydrolase</keyword>
<dbReference type="GO" id="GO:0008239">
    <property type="term" value="F:dipeptidyl-peptidase activity"/>
    <property type="evidence" value="ECO:0007669"/>
    <property type="project" value="TreeGrafter"/>
</dbReference>
<proteinExistence type="predicted"/>
<feature type="domain" description="Dipeptidylpeptidase IV N-terminal" evidence="6">
    <location>
        <begin position="4"/>
        <end position="172"/>
    </location>
</feature>
<dbReference type="GO" id="GO:0005886">
    <property type="term" value="C:plasma membrane"/>
    <property type="evidence" value="ECO:0007669"/>
    <property type="project" value="TreeGrafter"/>
</dbReference>
<gene>
    <name evidence="7" type="ORF">GSTUAT00005156001</name>
</gene>
<keyword evidence="8" id="KW-1185">Reference proteome</keyword>
<dbReference type="Pfam" id="PF00930">
    <property type="entry name" value="DPPIV_N"/>
    <property type="match status" value="1"/>
</dbReference>
<evidence type="ECO:0000256" key="3">
    <source>
        <dbReference type="ARBA" id="ARBA00022670"/>
    </source>
</evidence>
<protein>
    <recommendedName>
        <fullName evidence="6">Dipeptidylpeptidase IV N-terminal domain-containing protein</fullName>
    </recommendedName>
</protein>
<keyword evidence="4" id="KW-0732">Signal</keyword>
<evidence type="ECO:0000256" key="5">
    <source>
        <dbReference type="ARBA" id="ARBA00022801"/>
    </source>
</evidence>
<dbReference type="InterPro" id="IPR050278">
    <property type="entry name" value="Serine_Prot_S9B/DPPIV"/>
</dbReference>
<dbReference type="PANTHER" id="PTHR11731:SF162">
    <property type="entry name" value="DIPEPTIDYL PEPTIDASE 4-RELATED"/>
    <property type="match status" value="1"/>
</dbReference>
<evidence type="ECO:0000256" key="4">
    <source>
        <dbReference type="ARBA" id="ARBA00022729"/>
    </source>
</evidence>
<reference evidence="7" key="1">
    <citation type="submission" date="2015-10" db="EMBL/GenBank/DDBJ databases">
        <authorList>
            <person name="Regsiter A."/>
            <person name="william w."/>
        </authorList>
    </citation>
    <scope>NUCLEOTIDE SEQUENCE</scope>
    <source>
        <strain evidence="7">Montdore</strain>
    </source>
</reference>
<evidence type="ECO:0000256" key="2">
    <source>
        <dbReference type="ARBA" id="ARBA00022525"/>
    </source>
</evidence>
<keyword evidence="2" id="KW-0964">Secreted</keyword>
<organism evidence="7 8">
    <name type="scientific">Tuber aestivum</name>
    <name type="common">summer truffle</name>
    <dbReference type="NCBI Taxonomy" id="59557"/>
    <lineage>
        <taxon>Eukaryota</taxon>
        <taxon>Fungi</taxon>
        <taxon>Dikarya</taxon>
        <taxon>Ascomycota</taxon>
        <taxon>Pezizomycotina</taxon>
        <taxon>Pezizomycetes</taxon>
        <taxon>Pezizales</taxon>
        <taxon>Tuberaceae</taxon>
        <taxon>Tuber</taxon>
    </lineage>
</organism>
<dbReference type="InterPro" id="IPR002469">
    <property type="entry name" value="Peptidase_S9B_N"/>
</dbReference>
<dbReference type="GO" id="GO:0005576">
    <property type="term" value="C:extracellular region"/>
    <property type="evidence" value="ECO:0007669"/>
    <property type="project" value="UniProtKB-SubCell"/>
</dbReference>